<dbReference type="RefSeq" id="WP_091659353.1">
    <property type="nucleotide sequence ID" value="NZ_FONT01000002.1"/>
</dbReference>
<comment type="function">
    <text evidence="8">This protein is part of the stalk that links CF(0) to CF(1). It either transmits conformational changes from CF(0) to CF(1) or is implicated in proton conduction.</text>
</comment>
<dbReference type="Pfam" id="PF00213">
    <property type="entry name" value="OSCP"/>
    <property type="match status" value="1"/>
</dbReference>
<reference evidence="9 10" key="1">
    <citation type="submission" date="2016-10" db="EMBL/GenBank/DDBJ databases">
        <authorList>
            <person name="de Groot N.N."/>
        </authorList>
    </citation>
    <scope>NUCLEOTIDE SEQUENCE [LARGE SCALE GENOMIC DNA]</scope>
    <source>
        <strain evidence="9 10">DSM 23995</strain>
    </source>
</reference>
<dbReference type="InterPro" id="IPR020781">
    <property type="entry name" value="ATPase_OSCP/d_CS"/>
</dbReference>
<evidence type="ECO:0000256" key="7">
    <source>
        <dbReference type="ARBA" id="ARBA00023310"/>
    </source>
</evidence>
<gene>
    <name evidence="8" type="primary">atpH</name>
    <name evidence="9" type="ORF">SAMN05192532_102586</name>
</gene>
<keyword evidence="10" id="KW-1185">Reference proteome</keyword>
<evidence type="ECO:0000256" key="4">
    <source>
        <dbReference type="ARBA" id="ARBA00023065"/>
    </source>
</evidence>
<proteinExistence type="inferred from homology"/>
<dbReference type="PROSITE" id="PS00389">
    <property type="entry name" value="ATPASE_DELTA"/>
    <property type="match status" value="1"/>
</dbReference>
<dbReference type="PRINTS" id="PR00125">
    <property type="entry name" value="ATPASEDELTA"/>
</dbReference>
<evidence type="ECO:0000256" key="6">
    <source>
        <dbReference type="ARBA" id="ARBA00023196"/>
    </source>
</evidence>
<keyword evidence="8" id="KW-1003">Cell membrane</keyword>
<keyword evidence="7 8" id="KW-0066">ATP synthesis</keyword>
<dbReference type="GO" id="GO:0046933">
    <property type="term" value="F:proton-transporting ATP synthase activity, rotational mechanism"/>
    <property type="evidence" value="ECO:0007669"/>
    <property type="project" value="UniProtKB-UniRule"/>
</dbReference>
<evidence type="ECO:0000256" key="5">
    <source>
        <dbReference type="ARBA" id="ARBA00023136"/>
    </source>
</evidence>
<evidence type="ECO:0000313" key="10">
    <source>
        <dbReference type="Proteomes" id="UP000199516"/>
    </source>
</evidence>
<dbReference type="NCBIfam" id="NF004402">
    <property type="entry name" value="PRK05758.2-2"/>
    <property type="match status" value="1"/>
</dbReference>
<dbReference type="InterPro" id="IPR026015">
    <property type="entry name" value="ATP_synth_OSCP/delta_N_sf"/>
</dbReference>
<name>A0A1I2BYN4_9BACI</name>
<protein>
    <recommendedName>
        <fullName evidence="8">ATP synthase subunit delta</fullName>
    </recommendedName>
    <alternativeName>
        <fullName evidence="8">ATP synthase F(1) sector subunit delta</fullName>
    </alternativeName>
    <alternativeName>
        <fullName evidence="8">F-type ATPase subunit delta</fullName>
        <shortName evidence="8">F-ATPase subunit delta</shortName>
    </alternativeName>
</protein>
<dbReference type="GO" id="GO:0005886">
    <property type="term" value="C:plasma membrane"/>
    <property type="evidence" value="ECO:0007669"/>
    <property type="project" value="UniProtKB-SubCell"/>
</dbReference>
<comment type="subcellular location">
    <subcellularLocation>
        <location evidence="8">Cell membrane</location>
        <topology evidence="8">Peripheral membrane protein</topology>
    </subcellularLocation>
    <subcellularLocation>
        <location evidence="1">Membrane</location>
    </subcellularLocation>
</comment>
<dbReference type="EMBL" id="FONT01000002">
    <property type="protein sequence ID" value="SFE61251.1"/>
    <property type="molecule type" value="Genomic_DNA"/>
</dbReference>
<dbReference type="SUPFAM" id="SSF47928">
    <property type="entry name" value="N-terminal domain of the delta subunit of the F1F0-ATP synthase"/>
    <property type="match status" value="1"/>
</dbReference>
<dbReference type="Proteomes" id="UP000199516">
    <property type="component" value="Unassembled WGS sequence"/>
</dbReference>
<comment type="function">
    <text evidence="8">F(1)F(0) ATP synthase produces ATP from ADP in the presence of a proton or sodium gradient. F-type ATPases consist of two structural domains, F(1) containing the extramembraneous catalytic core and F(0) containing the membrane proton channel, linked together by a central stalk and a peripheral stalk. During catalysis, ATP synthesis in the catalytic domain of F(1) is coupled via a rotary mechanism of the central stalk subunits to proton translocation.</text>
</comment>
<dbReference type="Gene3D" id="1.10.520.20">
    <property type="entry name" value="N-terminal domain of the delta subunit of the F1F0-ATP synthase"/>
    <property type="match status" value="1"/>
</dbReference>
<keyword evidence="5 8" id="KW-0472">Membrane</keyword>
<dbReference type="PANTHER" id="PTHR11910">
    <property type="entry name" value="ATP SYNTHASE DELTA CHAIN"/>
    <property type="match status" value="1"/>
</dbReference>
<dbReference type="GO" id="GO:0045259">
    <property type="term" value="C:proton-transporting ATP synthase complex"/>
    <property type="evidence" value="ECO:0007669"/>
    <property type="project" value="UniProtKB-KW"/>
</dbReference>
<dbReference type="OrthoDB" id="9802471at2"/>
<evidence type="ECO:0000256" key="8">
    <source>
        <dbReference type="HAMAP-Rule" id="MF_01416"/>
    </source>
</evidence>
<keyword evidence="6 8" id="KW-0139">CF(1)</keyword>
<comment type="similarity">
    <text evidence="8">Belongs to the ATPase delta chain family.</text>
</comment>
<accession>A0A1I2BYN4</accession>
<sequence>MSSIAAANRYAVALFDLAKEQNILDDISAELKVVKQVFQENDTLQKLLQHPKVSSDQKQQLIEESFTGLSVPMGNLLKLLLKKQRMDAITYIVDKFQELLEEERKVANAVVYTVKPLTSEEETMISTTFSKKLGKDTLHITNEIDPSIIGGMKIQIGDTIFDGSVKGQLNRLERELVPGKR</sequence>
<keyword evidence="4 8" id="KW-0406">Ion transport</keyword>
<evidence type="ECO:0000313" key="9">
    <source>
        <dbReference type="EMBL" id="SFE61251.1"/>
    </source>
</evidence>
<dbReference type="HAMAP" id="MF_01416">
    <property type="entry name" value="ATP_synth_delta_bact"/>
    <property type="match status" value="1"/>
</dbReference>
<evidence type="ECO:0000256" key="1">
    <source>
        <dbReference type="ARBA" id="ARBA00004370"/>
    </source>
</evidence>
<keyword evidence="2 8" id="KW-0813">Transport</keyword>
<keyword evidence="3 8" id="KW-0375">Hydrogen ion transport</keyword>
<dbReference type="NCBIfam" id="TIGR01145">
    <property type="entry name" value="ATP_synt_delta"/>
    <property type="match status" value="1"/>
</dbReference>
<evidence type="ECO:0000256" key="2">
    <source>
        <dbReference type="ARBA" id="ARBA00022448"/>
    </source>
</evidence>
<dbReference type="InterPro" id="IPR000711">
    <property type="entry name" value="ATPase_OSCP/dsu"/>
</dbReference>
<dbReference type="STRING" id="930128.SAMN05192532_102586"/>
<organism evidence="9 10">
    <name type="scientific">Alteribacillus iranensis</name>
    <dbReference type="NCBI Taxonomy" id="930128"/>
    <lineage>
        <taxon>Bacteria</taxon>
        <taxon>Bacillati</taxon>
        <taxon>Bacillota</taxon>
        <taxon>Bacilli</taxon>
        <taxon>Bacillales</taxon>
        <taxon>Bacillaceae</taxon>
        <taxon>Alteribacillus</taxon>
    </lineage>
</organism>
<evidence type="ECO:0000256" key="3">
    <source>
        <dbReference type="ARBA" id="ARBA00022781"/>
    </source>
</evidence>
<dbReference type="NCBIfam" id="NF004403">
    <property type="entry name" value="PRK05758.2-4"/>
    <property type="match status" value="1"/>
</dbReference>
<dbReference type="AlphaFoldDB" id="A0A1I2BYN4"/>